<feature type="transmembrane region" description="Helical" evidence="10">
    <location>
        <begin position="317"/>
        <end position="338"/>
    </location>
</feature>
<comment type="caution">
    <text evidence="12">The sequence shown here is derived from an EMBL/GenBank/DDBJ whole genome shotgun (WGS) entry which is preliminary data.</text>
</comment>
<keyword evidence="8 10" id="KW-0472">Membrane</keyword>
<keyword evidence="6 10" id="KW-1133">Transmembrane helix</keyword>
<comment type="similarity">
    <text evidence="2 9">Belongs to the OXA1/ALB3/YidC family.</text>
</comment>
<dbReference type="InterPro" id="IPR001708">
    <property type="entry name" value="YidC/ALB3/OXA1/COX18"/>
</dbReference>
<evidence type="ECO:0000256" key="9">
    <source>
        <dbReference type="RuleBase" id="RU003945"/>
    </source>
</evidence>
<sequence length="417" mass="46106">MLTRSHRAILQQACRRPVIPVRQMHRFAALTLRAPTSVHGSLLRVTRVQAPTASAFLLPQGRRFLSENSNVNASANGEALSSEKVIATPTTDSVESAASSTAIDPQALDALQTNAEGITQTAMQIGDLKAMGLVHNTPVGALQAFLEAIHVWTGVPWWGSIAIATIIIRTALLPLMISIQRNNARLMNINPEMQRIMKNLNTAKQENDLPAMQKYTGEIQQLFRDNKCNPTKSLLLPIVQAPVMISFFMALRSMSALPVPQFQNGGLLWFTDLTVQDPYYILPVVSCAGVMAILEAGTETGAANPQTRTMKNFFRGLTLLMLPFTAWMPSSVFVYWTVSNAFSIGQIIGLRNPTMRRLLNIPPLAKPAGELQKNTPGFMDKWKESVAAQQKQERERILKERQQAVAMAKRASKRRSH</sequence>
<proteinExistence type="inferred from homology"/>
<keyword evidence="4" id="KW-0999">Mitochondrion inner membrane</keyword>
<dbReference type="GO" id="GO:0005743">
    <property type="term" value="C:mitochondrial inner membrane"/>
    <property type="evidence" value="ECO:0007669"/>
    <property type="project" value="UniProtKB-SubCell"/>
</dbReference>
<evidence type="ECO:0000259" key="11">
    <source>
        <dbReference type="Pfam" id="PF02096"/>
    </source>
</evidence>
<evidence type="ECO:0000256" key="5">
    <source>
        <dbReference type="ARBA" id="ARBA00022946"/>
    </source>
</evidence>
<dbReference type="EMBL" id="MVBO01000095">
    <property type="protein sequence ID" value="OZJ03250.1"/>
    <property type="molecule type" value="Genomic_DNA"/>
</dbReference>
<feature type="transmembrane region" description="Helical" evidence="10">
    <location>
        <begin position="157"/>
        <end position="177"/>
    </location>
</feature>
<dbReference type="GO" id="GO:0032977">
    <property type="term" value="F:membrane insertase activity"/>
    <property type="evidence" value="ECO:0007669"/>
    <property type="project" value="InterPro"/>
</dbReference>
<dbReference type="OrthoDB" id="2148490at2759"/>
<dbReference type="Pfam" id="PF02096">
    <property type="entry name" value="60KD_IMP"/>
    <property type="match status" value="1"/>
</dbReference>
<accession>A0A261XY12</accession>
<comment type="subcellular location">
    <subcellularLocation>
        <location evidence="9">Membrane</location>
        <topology evidence="9">Multi-pass membrane protein</topology>
    </subcellularLocation>
    <subcellularLocation>
        <location evidence="1">Mitochondrion inner membrane</location>
        <topology evidence="1">Multi-pass membrane protein</topology>
    </subcellularLocation>
</comment>
<evidence type="ECO:0000256" key="4">
    <source>
        <dbReference type="ARBA" id="ARBA00022792"/>
    </source>
</evidence>
<reference evidence="12 13" key="1">
    <citation type="journal article" date="2017" name="Mycologia">
        <title>Bifiguratus adelaidae, gen. et sp. nov., a new member of Mucoromycotina in endophytic and soil-dwelling habitats.</title>
        <authorList>
            <person name="Torres-Cruz T.J."/>
            <person name="Billingsley Tobias T.L."/>
            <person name="Almatruk M."/>
            <person name="Hesse C."/>
            <person name="Kuske C.R."/>
            <person name="Desiro A."/>
            <person name="Benucci G.M."/>
            <person name="Bonito G."/>
            <person name="Stajich J.E."/>
            <person name="Dunlap C."/>
            <person name="Arnold A.E."/>
            <person name="Porras-Alfaro A."/>
        </authorList>
    </citation>
    <scope>NUCLEOTIDE SEQUENCE [LARGE SCALE GENOMIC DNA]</scope>
    <source>
        <strain evidence="12 13">AZ0501</strain>
    </source>
</reference>
<evidence type="ECO:0000313" key="12">
    <source>
        <dbReference type="EMBL" id="OZJ03250.1"/>
    </source>
</evidence>
<dbReference type="CDD" id="cd20069">
    <property type="entry name" value="5TM_Oxa1-like"/>
    <property type="match status" value="1"/>
</dbReference>
<gene>
    <name evidence="12" type="ORF">BZG36_03523</name>
</gene>
<evidence type="ECO:0000256" key="6">
    <source>
        <dbReference type="ARBA" id="ARBA00022989"/>
    </source>
</evidence>
<dbReference type="PANTHER" id="PTHR12428">
    <property type="entry name" value="OXA1"/>
    <property type="match status" value="1"/>
</dbReference>
<feature type="transmembrane region" description="Helical" evidence="10">
    <location>
        <begin position="234"/>
        <end position="259"/>
    </location>
</feature>
<evidence type="ECO:0000256" key="8">
    <source>
        <dbReference type="ARBA" id="ARBA00023136"/>
    </source>
</evidence>
<evidence type="ECO:0000256" key="2">
    <source>
        <dbReference type="ARBA" id="ARBA00009877"/>
    </source>
</evidence>
<feature type="domain" description="Membrane insertase YidC/Oxa/ALB C-terminal" evidence="11">
    <location>
        <begin position="157"/>
        <end position="348"/>
    </location>
</feature>
<dbReference type="GO" id="GO:0032979">
    <property type="term" value="P:protein insertion into mitochondrial inner membrane from matrix"/>
    <property type="evidence" value="ECO:0007669"/>
    <property type="project" value="TreeGrafter"/>
</dbReference>
<keyword evidence="5" id="KW-0809">Transit peptide</keyword>
<keyword evidence="7" id="KW-0496">Mitochondrion</keyword>
<evidence type="ECO:0000256" key="7">
    <source>
        <dbReference type="ARBA" id="ARBA00023128"/>
    </source>
</evidence>
<feature type="transmembrane region" description="Helical" evidence="10">
    <location>
        <begin position="279"/>
        <end position="296"/>
    </location>
</feature>
<dbReference type="InterPro" id="IPR028055">
    <property type="entry name" value="YidC/Oxa/ALB_C"/>
</dbReference>
<protein>
    <recommendedName>
        <fullName evidence="11">Membrane insertase YidC/Oxa/ALB C-terminal domain-containing protein</fullName>
    </recommendedName>
</protein>
<evidence type="ECO:0000313" key="13">
    <source>
        <dbReference type="Proteomes" id="UP000242875"/>
    </source>
</evidence>
<keyword evidence="3 9" id="KW-0812">Transmembrane</keyword>
<evidence type="ECO:0000256" key="10">
    <source>
        <dbReference type="SAM" id="Phobius"/>
    </source>
</evidence>
<keyword evidence="13" id="KW-1185">Reference proteome</keyword>
<dbReference type="AlphaFoldDB" id="A0A261XY12"/>
<organism evidence="12 13">
    <name type="scientific">Bifiguratus adelaidae</name>
    <dbReference type="NCBI Taxonomy" id="1938954"/>
    <lineage>
        <taxon>Eukaryota</taxon>
        <taxon>Fungi</taxon>
        <taxon>Fungi incertae sedis</taxon>
        <taxon>Mucoromycota</taxon>
        <taxon>Mucoromycotina</taxon>
        <taxon>Endogonomycetes</taxon>
        <taxon>Endogonales</taxon>
        <taxon>Endogonales incertae sedis</taxon>
        <taxon>Bifiguratus</taxon>
    </lineage>
</organism>
<evidence type="ECO:0000256" key="1">
    <source>
        <dbReference type="ARBA" id="ARBA00004448"/>
    </source>
</evidence>
<dbReference type="Proteomes" id="UP000242875">
    <property type="component" value="Unassembled WGS sequence"/>
</dbReference>
<dbReference type="NCBIfam" id="TIGR03592">
    <property type="entry name" value="yidC_oxa1_cterm"/>
    <property type="match status" value="1"/>
</dbReference>
<evidence type="ECO:0000256" key="3">
    <source>
        <dbReference type="ARBA" id="ARBA00022692"/>
    </source>
</evidence>
<dbReference type="PANTHER" id="PTHR12428:SF66">
    <property type="entry name" value="MITOCHONDRIAL INNER MEMBRANE PROTEIN OXA1L"/>
    <property type="match status" value="1"/>
</dbReference>
<name>A0A261XY12_9FUNG</name>